<keyword evidence="9" id="KW-1185">Reference proteome</keyword>
<dbReference type="Proteomes" id="UP000317155">
    <property type="component" value="Unassembled WGS sequence"/>
</dbReference>
<keyword evidence="2 6" id="KW-0808">Transferase</keyword>
<organism evidence="8 9">
    <name type="scientific">Trichloromonas acetexigens</name>
    <dbReference type="NCBI Taxonomy" id="38815"/>
    <lineage>
        <taxon>Bacteria</taxon>
        <taxon>Pseudomonadati</taxon>
        <taxon>Thermodesulfobacteriota</taxon>
        <taxon>Desulfuromonadia</taxon>
        <taxon>Desulfuromonadales</taxon>
        <taxon>Trichloromonadaceae</taxon>
        <taxon>Trichloromonas</taxon>
    </lineage>
</organism>
<comment type="caution">
    <text evidence="8">The sequence shown here is derived from an EMBL/GenBank/DDBJ whole genome shotgun (WGS) entry which is preliminary data.</text>
</comment>
<keyword evidence="4 6" id="KW-0418">Kinase</keyword>
<dbReference type="RefSeq" id="WP_092053509.1">
    <property type="nucleotide sequence ID" value="NZ_FOJJ01000002.1"/>
</dbReference>
<evidence type="ECO:0000256" key="2">
    <source>
        <dbReference type="ARBA" id="ARBA00022679"/>
    </source>
</evidence>
<feature type="binding site" evidence="6">
    <location>
        <begin position="208"/>
        <end position="212"/>
    </location>
    <ligand>
        <name>ATP</name>
        <dbReference type="ChEBI" id="CHEBI:30616"/>
    </ligand>
</feature>
<gene>
    <name evidence="6" type="primary">ackA</name>
    <name evidence="8" type="ORF">FL622_12995</name>
</gene>
<evidence type="ECO:0000256" key="5">
    <source>
        <dbReference type="ARBA" id="ARBA00022840"/>
    </source>
</evidence>
<dbReference type="InterPro" id="IPR043129">
    <property type="entry name" value="ATPase_NBD"/>
</dbReference>
<dbReference type="GO" id="GO:0000287">
    <property type="term" value="F:magnesium ion binding"/>
    <property type="evidence" value="ECO:0007669"/>
    <property type="project" value="UniProtKB-UniRule"/>
</dbReference>
<comment type="subcellular location">
    <subcellularLocation>
        <location evidence="6">Cytoplasm</location>
    </subcellularLocation>
</comment>
<comment type="catalytic activity">
    <reaction evidence="6">
        <text>acetate + ATP = acetyl phosphate + ADP</text>
        <dbReference type="Rhea" id="RHEA:11352"/>
        <dbReference type="ChEBI" id="CHEBI:22191"/>
        <dbReference type="ChEBI" id="CHEBI:30089"/>
        <dbReference type="ChEBI" id="CHEBI:30616"/>
        <dbReference type="ChEBI" id="CHEBI:456216"/>
        <dbReference type="EC" id="2.7.2.1"/>
    </reaction>
</comment>
<dbReference type="InterPro" id="IPR000890">
    <property type="entry name" value="Aliphatic_acid_kin_short-chain"/>
</dbReference>
<reference evidence="8 9" key="1">
    <citation type="submission" date="2019-07" db="EMBL/GenBank/DDBJ databases">
        <title>Insights of Desulfuromonas acetexigens electromicrobiology.</title>
        <authorList>
            <person name="Katuri K."/>
            <person name="Sapireddy V."/>
            <person name="Shaw D.R."/>
            <person name="Saikaly P."/>
        </authorList>
    </citation>
    <scope>NUCLEOTIDE SEQUENCE [LARGE SCALE GENOMIC DNA]</scope>
    <source>
        <strain evidence="8 9">2873</strain>
    </source>
</reference>
<feature type="binding site" evidence="6">
    <location>
        <position position="7"/>
    </location>
    <ligand>
        <name>Mg(2+)</name>
        <dbReference type="ChEBI" id="CHEBI:18420"/>
    </ligand>
</feature>
<feature type="active site" description="Proton donor/acceptor" evidence="6">
    <location>
        <position position="148"/>
    </location>
</feature>
<dbReference type="PIRSF" id="PIRSF000722">
    <property type="entry name" value="Acetate_prop_kin"/>
    <property type="match status" value="1"/>
</dbReference>
<dbReference type="GO" id="GO:0008776">
    <property type="term" value="F:acetate kinase activity"/>
    <property type="evidence" value="ECO:0007669"/>
    <property type="project" value="UniProtKB-UniRule"/>
</dbReference>
<accession>A0A550J897</accession>
<dbReference type="EC" id="2.7.2.1" evidence="6"/>
<keyword evidence="6" id="KW-0460">Magnesium</keyword>
<dbReference type="PRINTS" id="PR00471">
    <property type="entry name" value="ACETATEKNASE"/>
</dbReference>
<dbReference type="CDD" id="cd24010">
    <property type="entry name" value="ASKHA_NBD_AcK_PK"/>
    <property type="match status" value="1"/>
</dbReference>
<dbReference type="UniPathway" id="UPA00340">
    <property type="reaction ID" value="UER00458"/>
</dbReference>
<comment type="caution">
    <text evidence="6">Lacks conserved residue(s) required for the propagation of feature annotation.</text>
</comment>
<keyword evidence="6" id="KW-0479">Metal-binding</keyword>
<dbReference type="PROSITE" id="PS01076">
    <property type="entry name" value="ACETATE_KINASE_2"/>
    <property type="match status" value="1"/>
</dbReference>
<evidence type="ECO:0000256" key="6">
    <source>
        <dbReference type="HAMAP-Rule" id="MF_00020"/>
    </source>
</evidence>
<dbReference type="InterPro" id="IPR004372">
    <property type="entry name" value="Ac/propionate_kinase"/>
</dbReference>
<sequence>MKILSLNCWGRSVNYHLLDWRKKVILARGTVERVVVGDGSVSHEVTGRGIWQIPVDCPDHASAIEVILRTLTSADFGVLDSVAEIAAVGHRVAHGGERFTCSVLIDDEVVAAIRSVEHLAPLHNGPNLAGIDATRRLLPKIPQAAIFDTAFHQGMPPKAYVYPLPHEWYEKHGVRRYGFHGASHLFMAKRGAVLLGKPANAVNLITVHLGKGVSLCAIRNGRSVDTSMGMTPLEGPAMGSRCGDIDAGIFPYIMQAEQLAPKDYTSILNQKSGLAGIAGGTGERREILEGAAAGDLRCQLAQEIEGYRLRKYIGAYFAALGRVDALIFTSNYSDVGWSVREKALAGLEFLGIDLDREQNRQADRDEGETLITRPDSRLPVYAIPVADGLVFAEDVAAILNGGCRDHMENDYSFGQEDFVMPWREREV</sequence>
<dbReference type="PANTHER" id="PTHR21060:SF15">
    <property type="entry name" value="ACETATE KINASE-RELATED"/>
    <property type="match status" value="1"/>
</dbReference>
<comment type="pathway">
    <text evidence="6">Metabolic intermediate biosynthesis; acetyl-CoA biosynthesis; acetyl-CoA from acetate: step 1/2.</text>
</comment>
<keyword evidence="5 6" id="KW-0067">ATP-binding</keyword>
<protein>
    <recommendedName>
        <fullName evidence="6">Acetate kinase</fullName>
        <ecNumber evidence="6">2.7.2.1</ecNumber>
    </recommendedName>
    <alternativeName>
        <fullName evidence="6">Acetokinase</fullName>
    </alternativeName>
</protein>
<dbReference type="InterPro" id="IPR023865">
    <property type="entry name" value="Aliphatic_acid_kinase_CS"/>
</dbReference>
<evidence type="ECO:0000313" key="8">
    <source>
        <dbReference type="EMBL" id="TRO79460.1"/>
    </source>
</evidence>
<dbReference type="SUPFAM" id="SSF53067">
    <property type="entry name" value="Actin-like ATPase domain"/>
    <property type="match status" value="2"/>
</dbReference>
<evidence type="ECO:0000256" key="4">
    <source>
        <dbReference type="ARBA" id="ARBA00022777"/>
    </source>
</evidence>
<dbReference type="Pfam" id="PF00871">
    <property type="entry name" value="Acetate_kinase"/>
    <property type="match status" value="1"/>
</dbReference>
<name>A0A550J897_9BACT</name>
<evidence type="ECO:0000256" key="1">
    <source>
        <dbReference type="ARBA" id="ARBA00008748"/>
    </source>
</evidence>
<keyword evidence="6" id="KW-0963">Cytoplasm</keyword>
<feature type="site" description="Transition state stabilizer" evidence="6">
    <location>
        <position position="180"/>
    </location>
</feature>
<dbReference type="GO" id="GO:0005737">
    <property type="term" value="C:cytoplasm"/>
    <property type="evidence" value="ECO:0007669"/>
    <property type="project" value="UniProtKB-SubCell"/>
</dbReference>
<evidence type="ECO:0000256" key="7">
    <source>
        <dbReference type="RuleBase" id="RU003835"/>
    </source>
</evidence>
<feature type="binding site" evidence="6">
    <location>
        <position position="91"/>
    </location>
    <ligand>
        <name>substrate</name>
    </ligand>
</feature>
<dbReference type="GO" id="GO:0006083">
    <property type="term" value="P:acetate metabolic process"/>
    <property type="evidence" value="ECO:0007669"/>
    <property type="project" value="TreeGrafter"/>
</dbReference>
<dbReference type="GO" id="GO:0005524">
    <property type="term" value="F:ATP binding"/>
    <property type="evidence" value="ECO:0007669"/>
    <property type="project" value="UniProtKB-KW"/>
</dbReference>
<comment type="cofactor">
    <cofactor evidence="6">
        <name>Mg(2+)</name>
        <dbReference type="ChEBI" id="CHEBI:18420"/>
    </cofactor>
    <cofactor evidence="6">
        <name>Mn(2+)</name>
        <dbReference type="ChEBI" id="CHEBI:29035"/>
    </cofactor>
    <text evidence="6">Mg(2+). Can also accept Mn(2+).</text>
</comment>
<dbReference type="HAMAP" id="MF_00020">
    <property type="entry name" value="Acetate_kinase"/>
    <property type="match status" value="1"/>
</dbReference>
<dbReference type="EMBL" id="VJVV01000010">
    <property type="protein sequence ID" value="TRO79460.1"/>
    <property type="molecule type" value="Genomic_DNA"/>
</dbReference>
<proteinExistence type="inferred from homology"/>
<dbReference type="OrthoDB" id="9802453at2"/>
<feature type="site" description="Transition state stabilizer" evidence="6">
    <location>
        <position position="241"/>
    </location>
</feature>
<dbReference type="PANTHER" id="PTHR21060">
    <property type="entry name" value="ACETATE KINASE"/>
    <property type="match status" value="1"/>
</dbReference>
<dbReference type="NCBIfam" id="TIGR00016">
    <property type="entry name" value="ackA"/>
    <property type="match status" value="1"/>
</dbReference>
<dbReference type="GO" id="GO:0006085">
    <property type="term" value="P:acetyl-CoA biosynthetic process"/>
    <property type="evidence" value="ECO:0007669"/>
    <property type="project" value="UniProtKB-UniRule"/>
</dbReference>
<keyword evidence="3 6" id="KW-0547">Nucleotide-binding</keyword>
<comment type="subunit">
    <text evidence="6">Homodimer.</text>
</comment>
<evidence type="ECO:0000256" key="3">
    <source>
        <dbReference type="ARBA" id="ARBA00022741"/>
    </source>
</evidence>
<dbReference type="Gene3D" id="3.30.420.40">
    <property type="match status" value="2"/>
</dbReference>
<comment type="function">
    <text evidence="6">Catalyzes the formation of acetyl phosphate from acetate and ATP. Can also catalyze the reverse reaction.</text>
</comment>
<dbReference type="AlphaFoldDB" id="A0A550J897"/>
<comment type="similarity">
    <text evidence="1 6 7">Belongs to the acetokinase family.</text>
</comment>
<evidence type="ECO:0000313" key="9">
    <source>
        <dbReference type="Proteomes" id="UP000317155"/>
    </source>
</evidence>